<dbReference type="PROSITE" id="PS50905">
    <property type="entry name" value="FERRITIN_LIKE"/>
    <property type="match status" value="1"/>
</dbReference>
<comment type="caution">
    <text evidence="5">The sequence shown here is derived from an EMBL/GenBank/DDBJ whole genome shotgun (WGS) entry which is preliminary data.</text>
</comment>
<evidence type="ECO:0000256" key="1">
    <source>
        <dbReference type="ARBA" id="ARBA00022434"/>
    </source>
</evidence>
<feature type="domain" description="Ferritin-like diiron" evidence="4">
    <location>
        <begin position="33"/>
        <end position="183"/>
    </location>
</feature>
<name>A0A511HM80_9BACT</name>
<organism evidence="5 8">
    <name type="scientific">Myxococcus virescens</name>
    <dbReference type="NCBI Taxonomy" id="83456"/>
    <lineage>
        <taxon>Bacteria</taxon>
        <taxon>Pseudomonadati</taxon>
        <taxon>Myxococcota</taxon>
        <taxon>Myxococcia</taxon>
        <taxon>Myxococcales</taxon>
        <taxon>Cystobacterineae</taxon>
        <taxon>Myxococcaceae</taxon>
        <taxon>Myxococcus</taxon>
    </lineage>
</organism>
<dbReference type="GO" id="GO:0008199">
    <property type="term" value="F:ferric iron binding"/>
    <property type="evidence" value="ECO:0007669"/>
    <property type="project" value="InterPro"/>
</dbReference>
<dbReference type="Gene3D" id="1.20.1260.10">
    <property type="match status" value="1"/>
</dbReference>
<keyword evidence="7" id="KW-1185">Reference proteome</keyword>
<dbReference type="PANTHER" id="PTHR30295">
    <property type="entry name" value="BACTERIOFERRITIN"/>
    <property type="match status" value="1"/>
</dbReference>
<evidence type="ECO:0000313" key="7">
    <source>
        <dbReference type="Proteomes" id="UP000198717"/>
    </source>
</evidence>
<evidence type="ECO:0000313" key="8">
    <source>
        <dbReference type="Proteomes" id="UP000321224"/>
    </source>
</evidence>
<evidence type="ECO:0000313" key="6">
    <source>
        <dbReference type="EMBL" id="SDF21517.1"/>
    </source>
</evidence>
<dbReference type="PIRSF" id="PIRSF018063">
    <property type="entry name" value="Ferrtn_UCP018063"/>
    <property type="match status" value="1"/>
</dbReference>
<accession>A0A511HM80</accession>
<keyword evidence="3" id="KW-0479">Metal-binding</keyword>
<evidence type="ECO:0000313" key="5">
    <source>
        <dbReference type="EMBL" id="GEL74680.1"/>
    </source>
</evidence>
<dbReference type="RefSeq" id="WP_090495560.1">
    <property type="nucleotide sequence ID" value="NZ_BJVY01000052.1"/>
</dbReference>
<evidence type="ECO:0000256" key="3">
    <source>
        <dbReference type="PIRSR" id="PIRSR018063-50"/>
    </source>
</evidence>
<reference evidence="5 8" key="2">
    <citation type="submission" date="2019-07" db="EMBL/GenBank/DDBJ databases">
        <title>Whole genome shotgun sequence of Myxococcus virescens NBRC 100334.</title>
        <authorList>
            <person name="Hosoyama A."/>
            <person name="Uohara A."/>
            <person name="Ohji S."/>
            <person name="Ichikawa N."/>
        </authorList>
    </citation>
    <scope>NUCLEOTIDE SEQUENCE [LARGE SCALE GENOMIC DNA]</scope>
    <source>
        <strain evidence="5 8">NBRC 100334</strain>
    </source>
</reference>
<dbReference type="GO" id="GO:0005829">
    <property type="term" value="C:cytosol"/>
    <property type="evidence" value="ECO:0007669"/>
    <property type="project" value="TreeGrafter"/>
</dbReference>
<feature type="binding site" evidence="3">
    <location>
        <position position="50"/>
    </location>
    <ligand>
        <name>Fe cation</name>
        <dbReference type="ChEBI" id="CHEBI:24875"/>
    </ligand>
</feature>
<dbReference type="PANTHER" id="PTHR30295:SF1">
    <property type="entry name" value="DNA PROTECTION DURING STARVATION PROTEIN"/>
    <property type="match status" value="1"/>
</dbReference>
<dbReference type="AlphaFoldDB" id="A0A511HM80"/>
<dbReference type="InterPro" id="IPR008331">
    <property type="entry name" value="Ferritin_DPS_dom"/>
</dbReference>
<protein>
    <submittedName>
        <fullName evidence="5">Bacterioferritin</fullName>
    </submittedName>
</protein>
<dbReference type="InterPro" id="IPR014490">
    <property type="entry name" value="Dps-like"/>
</dbReference>
<dbReference type="GO" id="GO:0020037">
    <property type="term" value="F:heme binding"/>
    <property type="evidence" value="ECO:0007669"/>
    <property type="project" value="TreeGrafter"/>
</dbReference>
<feature type="binding site" evidence="3">
    <location>
        <position position="165"/>
    </location>
    <ligand>
        <name>Fe cation</name>
        <dbReference type="ChEBI" id="CHEBI:24875"/>
    </ligand>
</feature>
<dbReference type="Proteomes" id="UP000321224">
    <property type="component" value="Unassembled WGS sequence"/>
</dbReference>
<dbReference type="GO" id="GO:0006879">
    <property type="term" value="P:intracellular iron ion homeostasis"/>
    <property type="evidence" value="ECO:0007669"/>
    <property type="project" value="UniProtKB-KW"/>
</dbReference>
<proteinExistence type="predicted"/>
<feature type="binding site" evidence="3">
    <location>
        <position position="133"/>
    </location>
    <ligand>
        <name>Fe cation</name>
        <dbReference type="ChEBI" id="CHEBI:24875"/>
    </ligand>
</feature>
<evidence type="ECO:0000256" key="2">
    <source>
        <dbReference type="ARBA" id="ARBA00023004"/>
    </source>
</evidence>
<reference evidence="6 7" key="1">
    <citation type="submission" date="2016-10" db="EMBL/GenBank/DDBJ databases">
        <authorList>
            <person name="Varghese N."/>
            <person name="Submissions S."/>
        </authorList>
    </citation>
    <scope>NUCLEOTIDE SEQUENCE [LARGE SCALE GENOMIC DNA]</scope>
    <source>
        <strain evidence="6 7">DSM 2260</strain>
    </source>
</reference>
<dbReference type="InterPro" id="IPR012347">
    <property type="entry name" value="Ferritin-like"/>
</dbReference>
<dbReference type="EMBL" id="BJVY01000052">
    <property type="protein sequence ID" value="GEL74680.1"/>
    <property type="molecule type" value="Genomic_DNA"/>
</dbReference>
<feature type="binding site" evidence="3">
    <location>
        <position position="86"/>
    </location>
    <ligand>
        <name>Fe cation</name>
        <dbReference type="ChEBI" id="CHEBI:24875"/>
    </ligand>
</feature>
<evidence type="ECO:0000259" key="4">
    <source>
        <dbReference type="PROSITE" id="PS50905"/>
    </source>
</evidence>
<dbReference type="EMBL" id="FNAJ01000024">
    <property type="protein sequence ID" value="SDF21517.1"/>
    <property type="molecule type" value="Genomic_DNA"/>
</dbReference>
<keyword evidence="2 3" id="KW-0408">Iron</keyword>
<dbReference type="Pfam" id="PF00210">
    <property type="entry name" value="Ferritin"/>
    <property type="match status" value="1"/>
</dbReference>
<feature type="binding site" evidence="3">
    <location>
        <position position="168"/>
    </location>
    <ligand>
        <name>Fe cation</name>
        <dbReference type="ChEBI" id="CHEBI:24875"/>
    </ligand>
</feature>
<sequence length="187" mass="21375">MAEVQQPFLTDITEIRRRAREHLEEGAITEDYEGDVNATIKLLNDALATEIVCVLRYTYHYVAAVGIQSESVKDEFGQHAREEQQHALRIAERINQLGGKADFNPEGLLSRSASQYAEGQNLVDMIKENLIAERIAIQTYQEMVRYFANHDPTTRRMMEDILAKEEEHANDMHDLLVAHQGKPPLRS</sequence>
<dbReference type="CDD" id="cd00657">
    <property type="entry name" value="Ferritin_like"/>
    <property type="match status" value="1"/>
</dbReference>
<dbReference type="InterPro" id="IPR009040">
    <property type="entry name" value="Ferritin-like_diiron"/>
</dbReference>
<gene>
    <name evidence="5" type="ORF">MVI01_64640</name>
    <name evidence="6" type="ORF">SAMN04488504_1248</name>
</gene>
<dbReference type="Proteomes" id="UP000198717">
    <property type="component" value="Unassembled WGS sequence"/>
</dbReference>
<dbReference type="SUPFAM" id="SSF47240">
    <property type="entry name" value="Ferritin-like"/>
    <property type="match status" value="1"/>
</dbReference>
<dbReference type="GO" id="GO:0004322">
    <property type="term" value="F:ferroxidase activity"/>
    <property type="evidence" value="ECO:0007669"/>
    <property type="project" value="TreeGrafter"/>
</dbReference>
<dbReference type="InterPro" id="IPR009078">
    <property type="entry name" value="Ferritin-like_SF"/>
</dbReference>
<keyword evidence="1" id="KW-0409">Iron storage</keyword>